<evidence type="ECO:0000313" key="1">
    <source>
        <dbReference type="EMBL" id="CAK0886032.1"/>
    </source>
</evidence>
<proteinExistence type="predicted"/>
<keyword evidence="2" id="KW-1185">Reference proteome</keyword>
<gene>
    <name evidence="1" type="ORF">PCOR1329_LOCUS67478</name>
</gene>
<accession>A0ABN9WHT3</accession>
<organism evidence="1 2">
    <name type="scientific">Prorocentrum cordatum</name>
    <dbReference type="NCBI Taxonomy" id="2364126"/>
    <lineage>
        <taxon>Eukaryota</taxon>
        <taxon>Sar</taxon>
        <taxon>Alveolata</taxon>
        <taxon>Dinophyceae</taxon>
        <taxon>Prorocentrales</taxon>
        <taxon>Prorocentraceae</taxon>
        <taxon>Prorocentrum</taxon>
    </lineage>
</organism>
<dbReference type="EMBL" id="CAUYUJ010018748">
    <property type="protein sequence ID" value="CAK0886032.1"/>
    <property type="molecule type" value="Genomic_DNA"/>
</dbReference>
<name>A0ABN9WHT3_9DINO</name>
<comment type="caution">
    <text evidence="1">The sequence shown here is derived from an EMBL/GenBank/DDBJ whole genome shotgun (WGS) entry which is preliminary data.</text>
</comment>
<protein>
    <submittedName>
        <fullName evidence="1">Uncharacterized protein</fullName>
    </submittedName>
</protein>
<dbReference type="Proteomes" id="UP001189429">
    <property type="component" value="Unassembled WGS sequence"/>
</dbReference>
<sequence length="121" mass="13885">MQNRHAQCMTGCDQEDSIQHYATYPHIMAFGASNLWIQPLSPDDRLAGFLGVLRAKLDEHQHEVLRRALLTTAAYKLNGWWRHQPGPRMGLASMLRALRIQLREVMAADWNQHNGPVEDEL</sequence>
<evidence type="ECO:0000313" key="2">
    <source>
        <dbReference type="Proteomes" id="UP001189429"/>
    </source>
</evidence>
<reference evidence="1" key="1">
    <citation type="submission" date="2023-10" db="EMBL/GenBank/DDBJ databases">
        <authorList>
            <person name="Chen Y."/>
            <person name="Shah S."/>
            <person name="Dougan E. K."/>
            <person name="Thang M."/>
            <person name="Chan C."/>
        </authorList>
    </citation>
    <scope>NUCLEOTIDE SEQUENCE [LARGE SCALE GENOMIC DNA]</scope>
</reference>